<dbReference type="AlphaFoldDB" id="A0A1H9YEQ6"/>
<proteinExistence type="predicted"/>
<protein>
    <submittedName>
        <fullName evidence="1">Uncharacterized protein</fullName>
    </submittedName>
</protein>
<sequence length="96" mass="10891">MVSELQPEPVYRQPHHHHAQFRGRHGQSLNLHRHHIPQFGPEVVFLYYHEYTAIRDIAGGEVTRAKGVMDNTHPGIECGTDMFTSIRLCHGSLAPA</sequence>
<evidence type="ECO:0000313" key="1">
    <source>
        <dbReference type="EMBL" id="SES67415.1"/>
    </source>
</evidence>
<reference evidence="2" key="1">
    <citation type="submission" date="2016-10" db="EMBL/GenBank/DDBJ databases">
        <authorList>
            <person name="Varghese N."/>
            <person name="Submissions S."/>
        </authorList>
    </citation>
    <scope>NUCLEOTIDE SEQUENCE [LARGE SCALE GENOMIC DNA]</scope>
    <source>
        <strain evidence="2">CGMCC 1.6489</strain>
    </source>
</reference>
<dbReference type="STRING" id="430453.SAMN04487962_101125"/>
<name>A0A1H9YEQ6_9GAMM</name>
<keyword evidence="2" id="KW-1185">Reference proteome</keyword>
<accession>A0A1H9YEQ6</accession>
<evidence type="ECO:0000313" key="2">
    <source>
        <dbReference type="Proteomes" id="UP000198762"/>
    </source>
</evidence>
<dbReference type="Proteomes" id="UP000198762">
    <property type="component" value="Unassembled WGS sequence"/>
</dbReference>
<dbReference type="EMBL" id="FOHZ01000001">
    <property type="protein sequence ID" value="SES67415.1"/>
    <property type="molecule type" value="Genomic_DNA"/>
</dbReference>
<organism evidence="1 2">
    <name type="scientific">Marinobacter segnicrescens</name>
    <dbReference type="NCBI Taxonomy" id="430453"/>
    <lineage>
        <taxon>Bacteria</taxon>
        <taxon>Pseudomonadati</taxon>
        <taxon>Pseudomonadota</taxon>
        <taxon>Gammaproteobacteria</taxon>
        <taxon>Pseudomonadales</taxon>
        <taxon>Marinobacteraceae</taxon>
        <taxon>Marinobacter</taxon>
    </lineage>
</organism>
<gene>
    <name evidence="1" type="ORF">SAMN04487962_101125</name>
</gene>